<organism evidence="1 2">
    <name type="scientific">Stylosanthes scabra</name>
    <dbReference type="NCBI Taxonomy" id="79078"/>
    <lineage>
        <taxon>Eukaryota</taxon>
        <taxon>Viridiplantae</taxon>
        <taxon>Streptophyta</taxon>
        <taxon>Embryophyta</taxon>
        <taxon>Tracheophyta</taxon>
        <taxon>Spermatophyta</taxon>
        <taxon>Magnoliopsida</taxon>
        <taxon>eudicotyledons</taxon>
        <taxon>Gunneridae</taxon>
        <taxon>Pentapetalae</taxon>
        <taxon>rosids</taxon>
        <taxon>fabids</taxon>
        <taxon>Fabales</taxon>
        <taxon>Fabaceae</taxon>
        <taxon>Papilionoideae</taxon>
        <taxon>50 kb inversion clade</taxon>
        <taxon>dalbergioids sensu lato</taxon>
        <taxon>Dalbergieae</taxon>
        <taxon>Pterocarpus clade</taxon>
        <taxon>Stylosanthes</taxon>
    </lineage>
</organism>
<dbReference type="EMBL" id="JASCZI010090869">
    <property type="protein sequence ID" value="MED6147306.1"/>
    <property type="molecule type" value="Genomic_DNA"/>
</dbReference>
<gene>
    <name evidence="1" type="ORF">PIB30_042994</name>
</gene>
<keyword evidence="2" id="KW-1185">Reference proteome</keyword>
<evidence type="ECO:0000313" key="1">
    <source>
        <dbReference type="EMBL" id="MED6147306.1"/>
    </source>
</evidence>
<evidence type="ECO:0000313" key="2">
    <source>
        <dbReference type="Proteomes" id="UP001341840"/>
    </source>
</evidence>
<accession>A0ABU6TF03</accession>
<name>A0ABU6TF03_9FABA</name>
<protein>
    <submittedName>
        <fullName evidence="1">Uncharacterized protein</fullName>
    </submittedName>
</protein>
<proteinExistence type="predicted"/>
<reference evidence="1 2" key="1">
    <citation type="journal article" date="2023" name="Plants (Basel)">
        <title>Bridging the Gap: Combining Genomics and Transcriptomics Approaches to Understand Stylosanthes scabra, an Orphan Legume from the Brazilian Caatinga.</title>
        <authorList>
            <person name="Ferreira-Neto J.R.C."/>
            <person name="da Silva M.D."/>
            <person name="Binneck E."/>
            <person name="de Melo N.F."/>
            <person name="da Silva R.H."/>
            <person name="de Melo A.L.T.M."/>
            <person name="Pandolfi V."/>
            <person name="Bustamante F.O."/>
            <person name="Brasileiro-Vidal A.C."/>
            <person name="Benko-Iseppon A.M."/>
        </authorList>
    </citation>
    <scope>NUCLEOTIDE SEQUENCE [LARGE SCALE GENOMIC DNA]</scope>
    <source>
        <tissue evidence="1">Leaves</tissue>
    </source>
</reference>
<sequence length="95" mass="10468">MGLPRTWSPFYNTSLPPAQPMHEAWGTAAFVVESRGQLVVDIGELHITTGLGEMEHPAPCYWQNGGQTHLAATVGKLDVCRMINNIGECFTKDLR</sequence>
<dbReference type="Proteomes" id="UP001341840">
    <property type="component" value="Unassembled WGS sequence"/>
</dbReference>
<comment type="caution">
    <text evidence="1">The sequence shown here is derived from an EMBL/GenBank/DDBJ whole genome shotgun (WGS) entry which is preliminary data.</text>
</comment>